<dbReference type="Gene3D" id="2.30.30.790">
    <property type="match status" value="1"/>
</dbReference>
<accession>A0A399F906</accession>
<dbReference type="GO" id="GO:0022625">
    <property type="term" value="C:cytosolic large ribosomal subunit"/>
    <property type="evidence" value="ECO:0007669"/>
    <property type="project" value="TreeGrafter"/>
</dbReference>
<dbReference type="PRINTS" id="PR00061">
    <property type="entry name" value="RIBOSOMALL19"/>
</dbReference>
<dbReference type="FunFam" id="2.30.30.790:FF:000001">
    <property type="entry name" value="50S ribosomal protein L19"/>
    <property type="match status" value="1"/>
</dbReference>
<organism evidence="8 9">
    <name type="scientific">Meiothermus granaticius NBRC 107808</name>
    <dbReference type="NCBI Taxonomy" id="1227551"/>
    <lineage>
        <taxon>Bacteria</taxon>
        <taxon>Thermotogati</taxon>
        <taxon>Deinococcota</taxon>
        <taxon>Deinococci</taxon>
        <taxon>Thermales</taxon>
        <taxon>Thermaceae</taxon>
        <taxon>Meiothermus</taxon>
    </lineage>
</organism>
<dbReference type="GO" id="GO:0003735">
    <property type="term" value="F:structural constituent of ribosome"/>
    <property type="evidence" value="ECO:0007669"/>
    <property type="project" value="InterPro"/>
</dbReference>
<dbReference type="EMBL" id="QWLB01000057">
    <property type="protein sequence ID" value="RIH91121.1"/>
    <property type="molecule type" value="Genomic_DNA"/>
</dbReference>
<evidence type="ECO:0000313" key="9">
    <source>
        <dbReference type="Proteomes" id="UP000266178"/>
    </source>
</evidence>
<dbReference type="InterPro" id="IPR008991">
    <property type="entry name" value="Translation_prot_SH3-like_sf"/>
</dbReference>
<evidence type="ECO:0000256" key="2">
    <source>
        <dbReference type="ARBA" id="ARBA00022980"/>
    </source>
</evidence>
<dbReference type="GO" id="GO:0006412">
    <property type="term" value="P:translation"/>
    <property type="evidence" value="ECO:0007669"/>
    <property type="project" value="UniProtKB-UniRule"/>
</dbReference>
<evidence type="ECO:0000313" key="8">
    <source>
        <dbReference type="EMBL" id="RIH91121.1"/>
    </source>
</evidence>
<comment type="similarity">
    <text evidence="1 5 6">Belongs to the bacterial ribosomal protein bL19 family.</text>
</comment>
<evidence type="ECO:0000256" key="1">
    <source>
        <dbReference type="ARBA" id="ARBA00005781"/>
    </source>
</evidence>
<evidence type="ECO:0000256" key="7">
    <source>
        <dbReference type="SAM" id="MobiDB-lite"/>
    </source>
</evidence>
<dbReference type="PANTHER" id="PTHR15680:SF9">
    <property type="entry name" value="LARGE RIBOSOMAL SUBUNIT PROTEIN BL19M"/>
    <property type="match status" value="1"/>
</dbReference>
<comment type="caution">
    <text evidence="8">The sequence shown here is derived from an EMBL/GenBank/DDBJ whole genome shotgun (WGS) entry which is preliminary data.</text>
</comment>
<protein>
    <recommendedName>
        <fullName evidence="4 5">Large ribosomal subunit protein bL19</fullName>
    </recommendedName>
</protein>
<evidence type="ECO:0000256" key="5">
    <source>
        <dbReference type="HAMAP-Rule" id="MF_00402"/>
    </source>
</evidence>
<dbReference type="InterPro" id="IPR018257">
    <property type="entry name" value="Ribosomal_bL19_CS"/>
</dbReference>
<dbReference type="OrthoDB" id="9803541at2"/>
<dbReference type="InterPro" id="IPR001857">
    <property type="entry name" value="Ribosomal_bL19"/>
</dbReference>
<dbReference type="Proteomes" id="UP000266178">
    <property type="component" value="Unassembled WGS sequence"/>
</dbReference>
<dbReference type="SUPFAM" id="SSF50104">
    <property type="entry name" value="Translation proteins SH3-like domain"/>
    <property type="match status" value="1"/>
</dbReference>
<dbReference type="PROSITE" id="PS01015">
    <property type="entry name" value="RIBOSOMAL_L19"/>
    <property type="match status" value="1"/>
</dbReference>
<keyword evidence="9" id="KW-1185">Reference proteome</keyword>
<comment type="function">
    <text evidence="5 6">This protein is located at the 30S-50S ribosomal subunit interface and may play a role in the structure and function of the aminoacyl-tRNA binding site.</text>
</comment>
<dbReference type="RefSeq" id="WP_119358427.1">
    <property type="nucleotide sequence ID" value="NZ_BJXM01000001.1"/>
</dbReference>
<dbReference type="PANTHER" id="PTHR15680">
    <property type="entry name" value="RIBOSOMAL PROTEIN L19"/>
    <property type="match status" value="1"/>
</dbReference>
<dbReference type="InterPro" id="IPR038657">
    <property type="entry name" value="Ribosomal_bL19_sf"/>
</dbReference>
<dbReference type="Pfam" id="PF01245">
    <property type="entry name" value="Ribosomal_L19"/>
    <property type="match status" value="1"/>
</dbReference>
<dbReference type="AlphaFoldDB" id="A0A399F906"/>
<sequence>MNKGALLKVVEQKYVRTDIPQFKPGDTVRVNYKVREGNRTRVQAYEGVVLKIKRGGFNSAFTVRKISFNEGVERIFPFNSPLIDSVEIVSRGKVRRAKLYYLRELRGKAARLKSDRKRLNDDVEARAAAAKAAAEAPQAGAASPEEEKEAQG</sequence>
<evidence type="ECO:0000256" key="4">
    <source>
        <dbReference type="ARBA" id="ARBA00035171"/>
    </source>
</evidence>
<dbReference type="NCBIfam" id="TIGR01024">
    <property type="entry name" value="rplS_bact"/>
    <property type="match status" value="1"/>
</dbReference>
<keyword evidence="2 5" id="KW-0689">Ribosomal protein</keyword>
<feature type="compositionally biased region" description="Low complexity" evidence="7">
    <location>
        <begin position="130"/>
        <end position="143"/>
    </location>
</feature>
<evidence type="ECO:0000256" key="6">
    <source>
        <dbReference type="RuleBase" id="RU000559"/>
    </source>
</evidence>
<proteinExistence type="inferred from homology"/>
<keyword evidence="3 5" id="KW-0687">Ribonucleoprotein</keyword>
<gene>
    <name evidence="5 8" type="primary">rplS</name>
    <name evidence="8" type="ORF">Mgrana_02995</name>
</gene>
<evidence type="ECO:0000256" key="3">
    <source>
        <dbReference type="ARBA" id="ARBA00023274"/>
    </source>
</evidence>
<name>A0A399F906_9DEIN</name>
<reference evidence="8 9" key="1">
    <citation type="submission" date="2018-08" db="EMBL/GenBank/DDBJ databases">
        <title>Meiothermus granaticius genome AF-68 sequencing project.</title>
        <authorList>
            <person name="Da Costa M.S."/>
            <person name="Albuquerque L."/>
            <person name="Raposo P."/>
            <person name="Froufe H.J.C."/>
            <person name="Barroso C.S."/>
            <person name="Egas C."/>
        </authorList>
    </citation>
    <scope>NUCLEOTIDE SEQUENCE [LARGE SCALE GENOMIC DNA]</scope>
    <source>
        <strain evidence="8 9">AF-68</strain>
    </source>
</reference>
<dbReference type="HAMAP" id="MF_00402">
    <property type="entry name" value="Ribosomal_bL19"/>
    <property type="match status" value="1"/>
</dbReference>
<feature type="region of interest" description="Disordered" evidence="7">
    <location>
        <begin position="130"/>
        <end position="152"/>
    </location>
</feature>